<accession>A0AAD9JAN9</accession>
<evidence type="ECO:0000313" key="1">
    <source>
        <dbReference type="EMBL" id="KAK2149581.1"/>
    </source>
</evidence>
<dbReference type="AlphaFoldDB" id="A0AAD9JAN9"/>
<reference evidence="1" key="1">
    <citation type="journal article" date="2023" name="Mol. Biol. Evol.">
        <title>Third-Generation Sequencing Reveals the Adaptive Role of the Epigenome in Three Deep-Sea Polychaetes.</title>
        <authorList>
            <person name="Perez M."/>
            <person name="Aroh O."/>
            <person name="Sun Y."/>
            <person name="Lan Y."/>
            <person name="Juniper S.K."/>
            <person name="Young C.R."/>
            <person name="Angers B."/>
            <person name="Qian P.Y."/>
        </authorList>
    </citation>
    <scope>NUCLEOTIDE SEQUENCE</scope>
    <source>
        <strain evidence="1">R07B-5</strain>
    </source>
</reference>
<protein>
    <submittedName>
        <fullName evidence="1">Uncharacterized protein</fullName>
    </submittedName>
</protein>
<proteinExistence type="predicted"/>
<dbReference type="Proteomes" id="UP001209878">
    <property type="component" value="Unassembled WGS sequence"/>
</dbReference>
<name>A0AAD9JAN9_RIDPI</name>
<keyword evidence="2" id="KW-1185">Reference proteome</keyword>
<sequence length="67" mass="7453">MSSFPTKYPHKSKNPTPCSSHICSTRAVIAILLQCLYVVPLPPITGKIPERIIFSTLVFFSFPTNCL</sequence>
<dbReference type="EMBL" id="JAODUO010002942">
    <property type="protein sequence ID" value="KAK2149581.1"/>
    <property type="molecule type" value="Genomic_DNA"/>
</dbReference>
<gene>
    <name evidence="1" type="ORF">NP493_2956g00011</name>
</gene>
<evidence type="ECO:0000313" key="2">
    <source>
        <dbReference type="Proteomes" id="UP001209878"/>
    </source>
</evidence>
<comment type="caution">
    <text evidence="1">The sequence shown here is derived from an EMBL/GenBank/DDBJ whole genome shotgun (WGS) entry which is preliminary data.</text>
</comment>
<organism evidence="1 2">
    <name type="scientific">Ridgeia piscesae</name>
    <name type="common">Tubeworm</name>
    <dbReference type="NCBI Taxonomy" id="27915"/>
    <lineage>
        <taxon>Eukaryota</taxon>
        <taxon>Metazoa</taxon>
        <taxon>Spiralia</taxon>
        <taxon>Lophotrochozoa</taxon>
        <taxon>Annelida</taxon>
        <taxon>Polychaeta</taxon>
        <taxon>Sedentaria</taxon>
        <taxon>Canalipalpata</taxon>
        <taxon>Sabellida</taxon>
        <taxon>Siboglinidae</taxon>
        <taxon>Ridgeia</taxon>
    </lineage>
</organism>